<sequence length="272" mass="30270">MQHNQNYRPRRSGKVMAGLILLAVGVIFLLNNMGYFFPNWLFSWPMLLIVLGLFVGFKHNFRTPGGFILILVGATFLAKKYFYINIAWGYVWPVIIIIVGLWMIFGRSHRYHFQRREDLEKDAENAASSNATFTNQEPTNPNLESHFENPNPYDNISASEDDFLDSTSVFGGTKKLVLSKNFKGGEIVTIMGGAEINLSQADIQGRAILDVTQIMGGTKIVVPSNWDVKSEMAAILGGIDDKRIIQPGGVNPNKVLIIKGTSILGGIDIRSF</sequence>
<keyword evidence="2" id="KW-1133">Transmembrane helix</keyword>
<keyword evidence="2" id="KW-0812">Transmembrane</keyword>
<evidence type="ECO:0000259" key="4">
    <source>
        <dbReference type="Pfam" id="PF22570"/>
    </source>
</evidence>
<dbReference type="PANTHER" id="PTHR40763">
    <property type="entry name" value="MEMBRANE PROTEIN-RELATED"/>
    <property type="match status" value="1"/>
</dbReference>
<keyword evidence="2" id="KW-0472">Membrane</keyword>
<gene>
    <name evidence="5" type="ORF">ACFPIB_13040</name>
</gene>
<feature type="transmembrane region" description="Helical" evidence="2">
    <location>
        <begin position="12"/>
        <end position="30"/>
    </location>
</feature>
<keyword evidence="6" id="KW-1185">Reference proteome</keyword>
<reference evidence="6" key="1">
    <citation type="journal article" date="2019" name="Int. J. Syst. Evol. Microbiol.">
        <title>The Global Catalogue of Microorganisms (GCM) 10K type strain sequencing project: providing services to taxonomists for standard genome sequencing and annotation.</title>
        <authorList>
            <consortium name="The Broad Institute Genomics Platform"/>
            <consortium name="The Broad Institute Genome Sequencing Center for Infectious Disease"/>
            <person name="Wu L."/>
            <person name="Ma J."/>
        </authorList>
    </citation>
    <scope>NUCLEOTIDE SEQUENCE [LARGE SCALE GENOMIC DNA]</scope>
    <source>
        <strain evidence="6">KACC 12602</strain>
    </source>
</reference>
<evidence type="ECO:0000256" key="2">
    <source>
        <dbReference type="SAM" id="Phobius"/>
    </source>
</evidence>
<feature type="compositionally biased region" description="Polar residues" evidence="1">
    <location>
        <begin position="126"/>
        <end position="143"/>
    </location>
</feature>
<feature type="transmembrane region" description="Helical" evidence="2">
    <location>
        <begin position="36"/>
        <end position="55"/>
    </location>
</feature>
<evidence type="ECO:0000313" key="5">
    <source>
        <dbReference type="EMBL" id="MFC5271544.1"/>
    </source>
</evidence>
<feature type="region of interest" description="Disordered" evidence="1">
    <location>
        <begin position="124"/>
        <end position="151"/>
    </location>
</feature>
<comment type="caution">
    <text evidence="5">The sequence shown here is derived from an EMBL/GenBank/DDBJ whole genome shotgun (WGS) entry which is preliminary data.</text>
</comment>
<accession>A0ABW0EF73</accession>
<name>A0ABW0EF73_9BACT</name>
<feature type="transmembrane region" description="Helical" evidence="2">
    <location>
        <begin position="90"/>
        <end position="106"/>
    </location>
</feature>
<dbReference type="PANTHER" id="PTHR40763:SF5">
    <property type="entry name" value="MEMBRANE PROTEIN"/>
    <property type="match status" value="1"/>
</dbReference>
<organism evidence="5 6">
    <name type="scientific">Adhaeribacter terreus</name>
    <dbReference type="NCBI Taxonomy" id="529703"/>
    <lineage>
        <taxon>Bacteria</taxon>
        <taxon>Pseudomonadati</taxon>
        <taxon>Bacteroidota</taxon>
        <taxon>Cytophagia</taxon>
        <taxon>Cytophagales</taxon>
        <taxon>Hymenobacteraceae</taxon>
        <taxon>Adhaeribacter</taxon>
    </lineage>
</organism>
<dbReference type="InterPro" id="IPR054331">
    <property type="entry name" value="LiaF_TM"/>
</dbReference>
<proteinExistence type="predicted"/>
<dbReference type="RefSeq" id="WP_378017902.1">
    <property type="nucleotide sequence ID" value="NZ_JBHSKT010000007.1"/>
</dbReference>
<evidence type="ECO:0000313" key="6">
    <source>
        <dbReference type="Proteomes" id="UP001596161"/>
    </source>
</evidence>
<dbReference type="InterPro" id="IPR024425">
    <property type="entry name" value="LiaF-like_C"/>
</dbReference>
<dbReference type="Proteomes" id="UP001596161">
    <property type="component" value="Unassembled WGS sequence"/>
</dbReference>
<protein>
    <submittedName>
        <fullName evidence="5">LiaI-LiaF-like domain-containing protein</fullName>
    </submittedName>
</protein>
<evidence type="ECO:0000256" key="1">
    <source>
        <dbReference type="SAM" id="MobiDB-lite"/>
    </source>
</evidence>
<feature type="domain" description="Cell wall-active antibiotics response LiaF-like C-terminal" evidence="3">
    <location>
        <begin position="183"/>
        <end position="240"/>
    </location>
</feature>
<dbReference type="Pfam" id="PF22570">
    <property type="entry name" value="LiaF-TM"/>
    <property type="match status" value="1"/>
</dbReference>
<feature type="domain" description="LiaF transmembrane" evidence="4">
    <location>
        <begin position="17"/>
        <end position="110"/>
    </location>
</feature>
<dbReference type="EMBL" id="JBHSKT010000007">
    <property type="protein sequence ID" value="MFC5271544.1"/>
    <property type="molecule type" value="Genomic_DNA"/>
</dbReference>
<evidence type="ECO:0000259" key="3">
    <source>
        <dbReference type="Pfam" id="PF09922"/>
    </source>
</evidence>
<dbReference type="Pfam" id="PF09922">
    <property type="entry name" value="LiaF-like_C"/>
    <property type="match status" value="1"/>
</dbReference>